<protein>
    <submittedName>
        <fullName evidence="3">Glycosyl transferase family 1</fullName>
    </submittedName>
</protein>
<dbReference type="GO" id="GO:0016757">
    <property type="term" value="F:glycosyltransferase activity"/>
    <property type="evidence" value="ECO:0007669"/>
    <property type="project" value="InterPro"/>
</dbReference>
<dbReference type="Pfam" id="PF13692">
    <property type="entry name" value="Glyco_trans_1_4"/>
    <property type="match status" value="1"/>
</dbReference>
<comment type="caution">
    <text evidence="3">The sequence shown here is derived from an EMBL/GenBank/DDBJ whole genome shotgun (WGS) entry which is preliminary data.</text>
</comment>
<dbReference type="AlphaFoldDB" id="A0A1F5V6N2"/>
<dbReference type="CDD" id="cd03801">
    <property type="entry name" value="GT4_PimA-like"/>
    <property type="match status" value="1"/>
</dbReference>
<proteinExistence type="predicted"/>
<dbReference type="EMBL" id="MFGW01000223">
    <property type="protein sequence ID" value="OGF59092.1"/>
    <property type="molecule type" value="Genomic_DNA"/>
</dbReference>
<dbReference type="InterPro" id="IPR001296">
    <property type="entry name" value="Glyco_trans_1"/>
</dbReference>
<feature type="non-terminal residue" evidence="3">
    <location>
        <position position="731"/>
    </location>
</feature>
<dbReference type="CDD" id="cd03809">
    <property type="entry name" value="GT4_MtfB-like"/>
    <property type="match status" value="1"/>
</dbReference>
<keyword evidence="1 3" id="KW-0808">Transferase</keyword>
<gene>
    <name evidence="3" type="ORF">A2Y62_18165</name>
</gene>
<accession>A0A1F5V6N2</accession>
<dbReference type="SUPFAM" id="SSF53756">
    <property type="entry name" value="UDP-Glycosyltransferase/glycogen phosphorylase"/>
    <property type="match status" value="2"/>
</dbReference>
<feature type="domain" description="Glycosyl transferase family 1" evidence="2">
    <location>
        <begin position="560"/>
        <end position="718"/>
    </location>
</feature>
<sequence length="731" mass="83713">MANHFDEQVIASFAKKSIKIPIESIDYINLNEYVTLWLEKHYDKIFNEESQPDIVVIAGWPFFPSIPFFRKKGCKVVFSDHGIVPLDGYTGGQLETLKKLMLLKKEYVRFSSAIIGVSNFIIDSQSKPYSRGAVPLFTVLNPANHMELKIWNSSTIESINANRNGIETVRKLKTQQKKILLHLGRWETNCYKNSQTFFDIIRTIKNSKQDCALLILAEEDQVLIPEDLKNNIYPIGYISDNELIDIYHEVDLGISVSLWEGFNLPLAEMQWLNKPVLAFNIGAHPEVIVHPWFLCNDEAEMSSKALSILNEKGPDAITIKKASEKFHNYFTVDRFVNEYTGIFEKLSLMDTDYFFIIDVTNATKDPANTGVIRVTRRFSKQLQKYANPIFVIWDDTINSYVLPTRAEYNQLGQYNGPQVMHSEFISSETDRIPLSHLLPLLRYKKKWLLFTETIFEENGAKIRDFAKNNNMQVAAIFYDAIPVLYPNFCKEAKIRENHSNYMKGLAECDVVIPISNFSADCLKDFWSKNSIAGAELMVNQTPGECGDSARIAELQPTGYEEIKIFCVSTLEPRKNHVRMIEALLKIKKNHPELQWTLTLVGNRSAGALNIADEIQEISNQHPQIKWLGVVDDQKLVNLYREATFTIYPSIIEGFGIPILESMWHGKPCICHREGVMSEIARDGGCLVTNVLDVNEFAETIYQLATKNELLIKLSDEAINRKIKNWDEYVRD</sequence>
<evidence type="ECO:0000313" key="4">
    <source>
        <dbReference type="Proteomes" id="UP000178943"/>
    </source>
</evidence>
<dbReference type="Pfam" id="PF00534">
    <property type="entry name" value="Glycos_transf_1"/>
    <property type="match status" value="1"/>
</dbReference>
<dbReference type="Proteomes" id="UP000178943">
    <property type="component" value="Unassembled WGS sequence"/>
</dbReference>
<dbReference type="GO" id="GO:0009103">
    <property type="term" value="P:lipopolysaccharide biosynthetic process"/>
    <property type="evidence" value="ECO:0007669"/>
    <property type="project" value="TreeGrafter"/>
</dbReference>
<evidence type="ECO:0000259" key="2">
    <source>
        <dbReference type="Pfam" id="PF00534"/>
    </source>
</evidence>
<dbReference type="Gene3D" id="3.40.50.2000">
    <property type="entry name" value="Glycogen Phosphorylase B"/>
    <property type="match status" value="2"/>
</dbReference>
<evidence type="ECO:0000313" key="3">
    <source>
        <dbReference type="EMBL" id="OGF59092.1"/>
    </source>
</evidence>
<dbReference type="PANTHER" id="PTHR46401">
    <property type="entry name" value="GLYCOSYLTRANSFERASE WBBK-RELATED"/>
    <property type="match status" value="1"/>
</dbReference>
<reference evidence="3 4" key="1">
    <citation type="journal article" date="2016" name="Nat. Commun.">
        <title>Thousands of microbial genomes shed light on interconnected biogeochemical processes in an aquifer system.</title>
        <authorList>
            <person name="Anantharaman K."/>
            <person name="Brown C.T."/>
            <person name="Hug L.A."/>
            <person name="Sharon I."/>
            <person name="Castelle C.J."/>
            <person name="Probst A.J."/>
            <person name="Thomas B.C."/>
            <person name="Singh A."/>
            <person name="Wilkins M.J."/>
            <person name="Karaoz U."/>
            <person name="Brodie E.L."/>
            <person name="Williams K.H."/>
            <person name="Hubbard S.S."/>
            <person name="Banfield J.F."/>
        </authorList>
    </citation>
    <scope>NUCLEOTIDE SEQUENCE [LARGE SCALE GENOMIC DNA]</scope>
</reference>
<dbReference type="STRING" id="1817863.A2Y62_18165"/>
<name>A0A1F5V6N2_9BACT</name>
<organism evidence="3 4">
    <name type="scientific">Candidatus Fischerbacteria bacterium RBG_13_37_8</name>
    <dbReference type="NCBI Taxonomy" id="1817863"/>
    <lineage>
        <taxon>Bacteria</taxon>
        <taxon>Candidatus Fischeribacteriota</taxon>
    </lineage>
</organism>
<dbReference type="PANTHER" id="PTHR46401:SF2">
    <property type="entry name" value="GLYCOSYLTRANSFERASE WBBK-RELATED"/>
    <property type="match status" value="1"/>
</dbReference>
<evidence type="ECO:0000256" key="1">
    <source>
        <dbReference type="ARBA" id="ARBA00022679"/>
    </source>
</evidence>